<dbReference type="RefSeq" id="WP_203110736.1">
    <property type="nucleotide sequence ID" value="NZ_JADOBG010000018.1"/>
</dbReference>
<sequence>MVGLLNIGSDFSLLVKELHKKPDNPALQQEVVSRMAEMKALAKQNPLNLYRLAQVYAPTSPQYKNMMRQSAASGCTNAMLSMTELLLKSGSPSDVKTAAYYMRMIEASKDTHIMKQSRVLLSAYPELAEELRRDVKTEPYNSKIRFFSSAVERTTDHSAELHHDLAI</sequence>
<name>A0ABS1WA31_9GAMM</name>
<dbReference type="EMBL" id="JADWVN010000010">
    <property type="protein sequence ID" value="MBL7526206.1"/>
    <property type="molecule type" value="Genomic_DNA"/>
</dbReference>
<comment type="caution">
    <text evidence="1">The sequence shown here is derived from an EMBL/GenBank/DDBJ whole genome shotgun (WGS) entry which is preliminary data.</text>
</comment>
<accession>A0ABS1WA31</accession>
<evidence type="ECO:0000313" key="2">
    <source>
        <dbReference type="Proteomes" id="UP000809910"/>
    </source>
</evidence>
<protein>
    <submittedName>
        <fullName evidence="1">Type IV secretion protein Dot</fullName>
    </submittedName>
</protein>
<reference evidence="1 2" key="1">
    <citation type="submission" date="2020-12" db="EMBL/GenBank/DDBJ databases">
        <title>WGS of Legionella: environmental sample.</title>
        <authorList>
            <person name="Cristino S."/>
            <person name="Girolamini L."/>
            <person name="Salaris S."/>
            <person name="Pascale M.R."/>
            <person name="Mazzotta M."/>
            <person name="Orsini M."/>
            <person name="Grottola A."/>
        </authorList>
    </citation>
    <scope>NUCLEOTIDE SEQUENCE [LARGE SCALE GENOMIC DNA]</scope>
    <source>
        <strain evidence="1 2">30cs62</strain>
    </source>
</reference>
<organism evidence="1 2">
    <name type="scientific">Legionella bononiensis</name>
    <dbReference type="NCBI Taxonomy" id="2793102"/>
    <lineage>
        <taxon>Bacteria</taxon>
        <taxon>Pseudomonadati</taxon>
        <taxon>Pseudomonadota</taxon>
        <taxon>Gammaproteobacteria</taxon>
        <taxon>Legionellales</taxon>
        <taxon>Legionellaceae</taxon>
        <taxon>Legionella</taxon>
    </lineage>
</organism>
<evidence type="ECO:0000313" key="1">
    <source>
        <dbReference type="EMBL" id="MBL7526206.1"/>
    </source>
</evidence>
<proteinExistence type="predicted"/>
<keyword evidence="2" id="KW-1185">Reference proteome</keyword>
<gene>
    <name evidence="1" type="ORF">I5282_06440</name>
</gene>
<dbReference type="Proteomes" id="UP000809910">
    <property type="component" value="Unassembled WGS sequence"/>
</dbReference>